<protein>
    <submittedName>
        <fullName evidence="1">Uncharacterized protein</fullName>
    </submittedName>
</protein>
<evidence type="ECO:0000313" key="2">
    <source>
        <dbReference type="Proteomes" id="UP000257109"/>
    </source>
</evidence>
<keyword evidence="2" id="KW-1185">Reference proteome</keyword>
<reference evidence="1" key="1">
    <citation type="submission" date="2018-05" db="EMBL/GenBank/DDBJ databases">
        <title>Draft genome of Mucuna pruriens seed.</title>
        <authorList>
            <person name="Nnadi N.E."/>
            <person name="Vos R."/>
            <person name="Hasami M.H."/>
            <person name="Devisetty U.K."/>
            <person name="Aguiy J.C."/>
        </authorList>
    </citation>
    <scope>NUCLEOTIDE SEQUENCE [LARGE SCALE GENOMIC DNA]</scope>
    <source>
        <strain evidence="1">JCA_2017</strain>
    </source>
</reference>
<dbReference type="OrthoDB" id="2919534at2759"/>
<dbReference type="EMBL" id="QJKJ01003342">
    <property type="protein sequence ID" value="RDX98921.1"/>
    <property type="molecule type" value="Genomic_DNA"/>
</dbReference>
<accession>A0A371H805</accession>
<feature type="non-terminal residue" evidence="1">
    <location>
        <position position="1"/>
    </location>
</feature>
<name>A0A371H805_MUCPR</name>
<organism evidence="1 2">
    <name type="scientific">Mucuna pruriens</name>
    <name type="common">Velvet bean</name>
    <name type="synonym">Dolichos pruriens</name>
    <dbReference type="NCBI Taxonomy" id="157652"/>
    <lineage>
        <taxon>Eukaryota</taxon>
        <taxon>Viridiplantae</taxon>
        <taxon>Streptophyta</taxon>
        <taxon>Embryophyta</taxon>
        <taxon>Tracheophyta</taxon>
        <taxon>Spermatophyta</taxon>
        <taxon>Magnoliopsida</taxon>
        <taxon>eudicotyledons</taxon>
        <taxon>Gunneridae</taxon>
        <taxon>Pentapetalae</taxon>
        <taxon>rosids</taxon>
        <taxon>fabids</taxon>
        <taxon>Fabales</taxon>
        <taxon>Fabaceae</taxon>
        <taxon>Papilionoideae</taxon>
        <taxon>50 kb inversion clade</taxon>
        <taxon>NPAAA clade</taxon>
        <taxon>indigoferoid/millettioid clade</taxon>
        <taxon>Phaseoleae</taxon>
        <taxon>Mucuna</taxon>
    </lineage>
</organism>
<comment type="caution">
    <text evidence="1">The sequence shown here is derived from an EMBL/GenBank/DDBJ whole genome shotgun (WGS) entry which is preliminary data.</text>
</comment>
<dbReference type="AlphaFoldDB" id="A0A371H805"/>
<dbReference type="Proteomes" id="UP000257109">
    <property type="component" value="Unassembled WGS sequence"/>
</dbReference>
<evidence type="ECO:0000313" key="1">
    <source>
        <dbReference type="EMBL" id="RDX98921.1"/>
    </source>
</evidence>
<proteinExistence type="predicted"/>
<sequence length="145" mass="16546">MEPYTEKLYERSYVRIIPVLYTVVDVEASYNVIIGRPVLNKLGAVVFSYHLCMKYPVGKEVGRVWVDHQVARHCCEDSLGIGSRPARADRSDLNMLDLDLNPRCEDERERPLPTKDLKEINIPTHKTKIGTTLTRGKESSLVSFL</sequence>
<gene>
    <name evidence="1" type="ORF">CR513_18110</name>
</gene>